<feature type="chain" id="PRO_5040475888" description="Lipase domain-containing protein" evidence="5">
    <location>
        <begin position="18"/>
        <end position="336"/>
    </location>
</feature>
<dbReference type="PRINTS" id="PR00821">
    <property type="entry name" value="TAGLIPASE"/>
</dbReference>
<dbReference type="EMBL" id="OU895880">
    <property type="protein sequence ID" value="CAG9811887.1"/>
    <property type="molecule type" value="Genomic_DNA"/>
</dbReference>
<gene>
    <name evidence="7" type="ORF">CHIRRI_LOCUS14694</name>
</gene>
<keyword evidence="5" id="KW-0732">Signal</keyword>
<name>A0A9N9S9G2_9DIPT</name>
<comment type="similarity">
    <text evidence="2 4">Belongs to the AB hydrolase superfamily. Lipase family.</text>
</comment>
<reference evidence="7" key="1">
    <citation type="submission" date="2022-01" db="EMBL/GenBank/DDBJ databases">
        <authorList>
            <person name="King R."/>
        </authorList>
    </citation>
    <scope>NUCLEOTIDE SEQUENCE</scope>
</reference>
<evidence type="ECO:0000313" key="7">
    <source>
        <dbReference type="EMBL" id="CAG9811887.1"/>
    </source>
</evidence>
<keyword evidence="3" id="KW-0964">Secreted</keyword>
<dbReference type="GO" id="GO:0016042">
    <property type="term" value="P:lipid catabolic process"/>
    <property type="evidence" value="ECO:0007669"/>
    <property type="project" value="TreeGrafter"/>
</dbReference>
<dbReference type="InterPro" id="IPR000734">
    <property type="entry name" value="TAG_lipase"/>
</dbReference>
<accession>A0A9N9S9G2</accession>
<dbReference type="InterPro" id="IPR013818">
    <property type="entry name" value="Lipase"/>
</dbReference>
<evidence type="ECO:0000259" key="6">
    <source>
        <dbReference type="Pfam" id="PF00151"/>
    </source>
</evidence>
<dbReference type="GO" id="GO:0016298">
    <property type="term" value="F:lipase activity"/>
    <property type="evidence" value="ECO:0007669"/>
    <property type="project" value="InterPro"/>
</dbReference>
<dbReference type="PANTHER" id="PTHR11610:SF150">
    <property type="entry name" value="FI01825P-RELATED"/>
    <property type="match status" value="1"/>
</dbReference>
<dbReference type="GO" id="GO:0017171">
    <property type="term" value="F:serine hydrolase activity"/>
    <property type="evidence" value="ECO:0007669"/>
    <property type="project" value="TreeGrafter"/>
</dbReference>
<evidence type="ECO:0000256" key="4">
    <source>
        <dbReference type="RuleBase" id="RU004262"/>
    </source>
</evidence>
<dbReference type="OrthoDB" id="199913at2759"/>
<dbReference type="AlphaFoldDB" id="A0A9N9S9G2"/>
<keyword evidence="8" id="KW-1185">Reference proteome</keyword>
<dbReference type="GO" id="GO:0005615">
    <property type="term" value="C:extracellular space"/>
    <property type="evidence" value="ECO:0007669"/>
    <property type="project" value="TreeGrafter"/>
</dbReference>
<organism evidence="7 8">
    <name type="scientific">Chironomus riparius</name>
    <dbReference type="NCBI Taxonomy" id="315576"/>
    <lineage>
        <taxon>Eukaryota</taxon>
        <taxon>Metazoa</taxon>
        <taxon>Ecdysozoa</taxon>
        <taxon>Arthropoda</taxon>
        <taxon>Hexapoda</taxon>
        <taxon>Insecta</taxon>
        <taxon>Pterygota</taxon>
        <taxon>Neoptera</taxon>
        <taxon>Endopterygota</taxon>
        <taxon>Diptera</taxon>
        <taxon>Nematocera</taxon>
        <taxon>Chironomoidea</taxon>
        <taxon>Chironomidae</taxon>
        <taxon>Chironominae</taxon>
        <taxon>Chironomus</taxon>
    </lineage>
</organism>
<dbReference type="Gene3D" id="3.40.50.1820">
    <property type="entry name" value="alpha/beta hydrolase"/>
    <property type="match status" value="1"/>
</dbReference>
<comment type="subcellular location">
    <subcellularLocation>
        <location evidence="1">Secreted</location>
    </subcellularLocation>
</comment>
<evidence type="ECO:0000256" key="1">
    <source>
        <dbReference type="ARBA" id="ARBA00004613"/>
    </source>
</evidence>
<feature type="domain" description="Lipase" evidence="6">
    <location>
        <begin position="63"/>
        <end position="333"/>
    </location>
</feature>
<feature type="signal peptide" evidence="5">
    <location>
        <begin position="1"/>
        <end position="17"/>
    </location>
</feature>
<dbReference type="CDD" id="cd00707">
    <property type="entry name" value="Pancreat_lipase_like"/>
    <property type="match status" value="1"/>
</dbReference>
<dbReference type="InterPro" id="IPR029058">
    <property type="entry name" value="AB_hydrolase_fold"/>
</dbReference>
<proteinExistence type="inferred from homology"/>
<dbReference type="Proteomes" id="UP001153620">
    <property type="component" value="Chromosome 4"/>
</dbReference>
<evidence type="ECO:0000256" key="2">
    <source>
        <dbReference type="ARBA" id="ARBA00010701"/>
    </source>
</evidence>
<dbReference type="PANTHER" id="PTHR11610">
    <property type="entry name" value="LIPASE"/>
    <property type="match status" value="1"/>
</dbReference>
<dbReference type="Pfam" id="PF00151">
    <property type="entry name" value="Lipase"/>
    <property type="match status" value="1"/>
</dbReference>
<evidence type="ECO:0000313" key="8">
    <source>
        <dbReference type="Proteomes" id="UP001153620"/>
    </source>
</evidence>
<dbReference type="SUPFAM" id="SSF53474">
    <property type="entry name" value="alpha/beta-Hydrolases"/>
    <property type="match status" value="1"/>
</dbReference>
<sequence length="336" mass="36356">MKLVLVIFALVVCGVYSNPIQQSTDFIEPERWTVTKDGEGRMRLIDLNPIVAEPEPFFDPIADMFFLLFTRSNPTVGQRITFDVQSIENSNFIRGGGARFLIHGWGSSSNSGENSFTRNEFLARSDLNVIVVDWSVGAGANNYITARNRVGPAGQVVGQFIDFLNENGFVQHNQVHIVGHSLGSHVAGHAGKNTFRGQLNAIFGTDPAGPLFNVNNPDRLDTSDAFYTEAIHTNAGTLGFDAPITHASFYPNWGSSQPGCGVDIGGGCAHGRATRLYSESVNSDQFRSRQCNGYEDIVARNCPETGVIGILGGDSAKAIRGVFFLETNAEAPFAMG</sequence>
<protein>
    <recommendedName>
        <fullName evidence="6">Lipase domain-containing protein</fullName>
    </recommendedName>
</protein>
<dbReference type="InterPro" id="IPR033906">
    <property type="entry name" value="Lipase_N"/>
</dbReference>
<evidence type="ECO:0000256" key="5">
    <source>
        <dbReference type="SAM" id="SignalP"/>
    </source>
</evidence>
<evidence type="ECO:0000256" key="3">
    <source>
        <dbReference type="ARBA" id="ARBA00022525"/>
    </source>
</evidence>
<reference evidence="7" key="2">
    <citation type="submission" date="2022-10" db="EMBL/GenBank/DDBJ databases">
        <authorList>
            <consortium name="ENA_rothamsted_submissions"/>
            <consortium name="culmorum"/>
            <person name="King R."/>
        </authorList>
    </citation>
    <scope>NUCLEOTIDE SEQUENCE</scope>
</reference>
<dbReference type="FunFam" id="3.40.50.1820:FF:000076">
    <property type="entry name" value="phospholipase A1"/>
    <property type="match status" value="1"/>
</dbReference>